<dbReference type="PROSITE" id="PS50835">
    <property type="entry name" value="IG_LIKE"/>
    <property type="match status" value="1"/>
</dbReference>
<dbReference type="GO" id="GO:0016485">
    <property type="term" value="P:protein processing"/>
    <property type="evidence" value="ECO:0007669"/>
    <property type="project" value="TreeGrafter"/>
</dbReference>
<evidence type="ECO:0000256" key="5">
    <source>
        <dbReference type="ARBA" id="ARBA00022825"/>
    </source>
</evidence>
<dbReference type="InterPro" id="IPR022398">
    <property type="entry name" value="Peptidase_S8_His-AS"/>
</dbReference>
<dbReference type="PROSITE" id="PS51829">
    <property type="entry name" value="P_HOMO_B"/>
    <property type="match status" value="1"/>
</dbReference>
<accession>A0A7W7YNB5</accession>
<protein>
    <submittedName>
        <fullName evidence="12">Subtilisin family serine protease/subtilisin-like proprotein convertase family protein</fullName>
    </submittedName>
</protein>
<dbReference type="RefSeq" id="WP_184211024.1">
    <property type="nucleotide sequence ID" value="NZ_JACHIF010000008.1"/>
</dbReference>
<dbReference type="GO" id="GO:0012505">
    <property type="term" value="C:endomembrane system"/>
    <property type="evidence" value="ECO:0007669"/>
    <property type="project" value="UniProtKB-ARBA"/>
</dbReference>
<gene>
    <name evidence="12" type="ORF">HNQ64_003612</name>
</gene>
<dbReference type="SUPFAM" id="SSF49785">
    <property type="entry name" value="Galactose-binding domain-like"/>
    <property type="match status" value="1"/>
</dbReference>
<dbReference type="PANTHER" id="PTHR42884">
    <property type="entry name" value="PROPROTEIN CONVERTASE SUBTILISIN/KEXIN-RELATED"/>
    <property type="match status" value="1"/>
</dbReference>
<dbReference type="InterPro" id="IPR036179">
    <property type="entry name" value="Ig-like_dom_sf"/>
</dbReference>
<dbReference type="PROSITE" id="PS00138">
    <property type="entry name" value="SUBTILASE_SER"/>
    <property type="match status" value="1"/>
</dbReference>
<feature type="region of interest" description="Disordered" evidence="9">
    <location>
        <begin position="58"/>
        <end position="84"/>
    </location>
</feature>
<keyword evidence="13" id="KW-1185">Reference proteome</keyword>
<feature type="active site" description="Charge relay system" evidence="7 8">
    <location>
        <position position="525"/>
    </location>
</feature>
<reference evidence="12 13" key="1">
    <citation type="submission" date="2020-08" db="EMBL/GenBank/DDBJ databases">
        <title>Genomic Encyclopedia of Type Strains, Phase IV (KMG-IV): sequencing the most valuable type-strain genomes for metagenomic binning, comparative biology and taxonomic classification.</title>
        <authorList>
            <person name="Goeker M."/>
        </authorList>
    </citation>
    <scope>NUCLEOTIDE SEQUENCE [LARGE SCALE GENOMIC DNA]</scope>
    <source>
        <strain evidence="12 13">DSM 12251</strain>
    </source>
</reference>
<dbReference type="InterPro" id="IPR002884">
    <property type="entry name" value="P_dom"/>
</dbReference>
<name>A0A7W7YNB5_9BACT</name>
<evidence type="ECO:0000259" key="11">
    <source>
        <dbReference type="PROSITE" id="PS51829"/>
    </source>
</evidence>
<dbReference type="Gene3D" id="3.40.50.200">
    <property type="entry name" value="Peptidase S8/S53 domain"/>
    <property type="match status" value="1"/>
</dbReference>
<dbReference type="InterPro" id="IPR008979">
    <property type="entry name" value="Galactose-bd-like_sf"/>
</dbReference>
<dbReference type="InterPro" id="IPR034182">
    <property type="entry name" value="Kexin/furin"/>
</dbReference>
<keyword evidence="5 8" id="KW-0720">Serine protease</keyword>
<dbReference type="PRINTS" id="PR00723">
    <property type="entry name" value="SUBTILISIN"/>
</dbReference>
<comment type="similarity">
    <text evidence="1">Belongs to the peptidase S8 family. Furin subfamily.</text>
</comment>
<dbReference type="GO" id="GO:0005509">
    <property type="term" value="F:calcium ion binding"/>
    <property type="evidence" value="ECO:0007669"/>
    <property type="project" value="InterPro"/>
</dbReference>
<evidence type="ECO:0000256" key="9">
    <source>
        <dbReference type="SAM" id="MobiDB-lite"/>
    </source>
</evidence>
<keyword evidence="2 8" id="KW-0645">Protease</keyword>
<evidence type="ECO:0000256" key="6">
    <source>
        <dbReference type="ARBA" id="ARBA00022837"/>
    </source>
</evidence>
<feature type="active site" description="Charge relay system" evidence="7 8">
    <location>
        <position position="338"/>
    </location>
</feature>
<dbReference type="InterPro" id="IPR015919">
    <property type="entry name" value="Cadherin-like_sf"/>
</dbReference>
<dbReference type="PROSITE" id="PS51892">
    <property type="entry name" value="SUBTILASE"/>
    <property type="match status" value="1"/>
</dbReference>
<evidence type="ECO:0000313" key="13">
    <source>
        <dbReference type="Proteomes" id="UP000534294"/>
    </source>
</evidence>
<organism evidence="12 13">
    <name type="scientific">Prosthecobacter dejongeii</name>
    <dbReference type="NCBI Taxonomy" id="48465"/>
    <lineage>
        <taxon>Bacteria</taxon>
        <taxon>Pseudomonadati</taxon>
        <taxon>Verrucomicrobiota</taxon>
        <taxon>Verrucomicrobiia</taxon>
        <taxon>Verrucomicrobiales</taxon>
        <taxon>Verrucomicrobiaceae</taxon>
        <taxon>Prosthecobacter</taxon>
    </lineage>
</organism>
<dbReference type="InterPro" id="IPR007110">
    <property type="entry name" value="Ig-like_dom"/>
</dbReference>
<dbReference type="CDD" id="cd04059">
    <property type="entry name" value="Peptidases_S8_Protein_convertases_Kexins_Furin-like"/>
    <property type="match status" value="1"/>
</dbReference>
<dbReference type="InterPro" id="IPR023828">
    <property type="entry name" value="Peptidase_S8_Ser-AS"/>
</dbReference>
<proteinExistence type="inferred from homology"/>
<dbReference type="Pfam" id="PF05345">
    <property type="entry name" value="He_PIG"/>
    <property type="match status" value="1"/>
</dbReference>
<evidence type="ECO:0000313" key="12">
    <source>
        <dbReference type="EMBL" id="MBB5039340.1"/>
    </source>
</evidence>
<evidence type="ECO:0000256" key="4">
    <source>
        <dbReference type="ARBA" id="ARBA00022801"/>
    </source>
</evidence>
<comment type="caution">
    <text evidence="12">The sequence shown here is derived from an EMBL/GenBank/DDBJ whole genome shotgun (WGS) entry which is preliminary data.</text>
</comment>
<feature type="domain" description="Ig-like" evidence="10">
    <location>
        <begin position="835"/>
        <end position="925"/>
    </location>
</feature>
<dbReference type="Gene3D" id="2.60.120.260">
    <property type="entry name" value="Galactose-binding domain-like"/>
    <property type="match status" value="1"/>
</dbReference>
<dbReference type="GO" id="GO:0004252">
    <property type="term" value="F:serine-type endopeptidase activity"/>
    <property type="evidence" value="ECO:0007669"/>
    <property type="project" value="UniProtKB-UniRule"/>
</dbReference>
<dbReference type="Pfam" id="PF00082">
    <property type="entry name" value="Peptidase_S8"/>
    <property type="match status" value="1"/>
</dbReference>
<evidence type="ECO:0000256" key="8">
    <source>
        <dbReference type="PROSITE-ProRule" id="PRU01240"/>
    </source>
</evidence>
<dbReference type="Pfam" id="PF01483">
    <property type="entry name" value="P_proprotein"/>
    <property type="match status" value="1"/>
</dbReference>
<dbReference type="PROSITE" id="PS00137">
    <property type="entry name" value="SUBTILASE_HIS"/>
    <property type="match status" value="1"/>
</dbReference>
<evidence type="ECO:0000256" key="2">
    <source>
        <dbReference type="ARBA" id="ARBA00022670"/>
    </source>
</evidence>
<evidence type="ECO:0000256" key="1">
    <source>
        <dbReference type="ARBA" id="ARBA00005325"/>
    </source>
</evidence>
<dbReference type="SUPFAM" id="SSF48726">
    <property type="entry name" value="Immunoglobulin"/>
    <property type="match status" value="2"/>
</dbReference>
<dbReference type="InterPro" id="IPR003599">
    <property type="entry name" value="Ig_sub"/>
</dbReference>
<keyword evidence="6" id="KW-0106">Calcium</keyword>
<dbReference type="GO" id="GO:0005737">
    <property type="term" value="C:cytoplasm"/>
    <property type="evidence" value="ECO:0007669"/>
    <property type="project" value="UniProtKB-ARBA"/>
</dbReference>
<dbReference type="Gene3D" id="2.60.40.10">
    <property type="entry name" value="Immunoglobulins"/>
    <property type="match status" value="3"/>
</dbReference>
<dbReference type="InterPro" id="IPR000209">
    <property type="entry name" value="Peptidase_S8/S53_dom"/>
</dbReference>
<dbReference type="InterPro" id="IPR013783">
    <property type="entry name" value="Ig-like_fold"/>
</dbReference>
<feature type="active site" description="Charge relay system" evidence="7 8">
    <location>
        <position position="299"/>
    </location>
</feature>
<keyword evidence="3" id="KW-0732">Signal</keyword>
<dbReference type="InterPro" id="IPR015500">
    <property type="entry name" value="Peptidase_S8_subtilisin-rel"/>
</dbReference>
<evidence type="ECO:0000259" key="10">
    <source>
        <dbReference type="PROSITE" id="PS50835"/>
    </source>
</evidence>
<dbReference type="PANTHER" id="PTHR42884:SF14">
    <property type="entry name" value="NEUROENDOCRINE CONVERTASE 1"/>
    <property type="match status" value="1"/>
</dbReference>
<dbReference type="PROSITE" id="PS00136">
    <property type="entry name" value="SUBTILASE_ASP"/>
    <property type="match status" value="1"/>
</dbReference>
<feature type="domain" description="P/Homo B" evidence="11">
    <location>
        <begin position="614"/>
        <end position="758"/>
    </location>
</feature>
<dbReference type="SMART" id="SM00409">
    <property type="entry name" value="IG"/>
    <property type="match status" value="2"/>
</dbReference>
<dbReference type="InterPro" id="IPR023827">
    <property type="entry name" value="Peptidase_S8_Asp-AS"/>
</dbReference>
<dbReference type="EMBL" id="JACHIF010000008">
    <property type="protein sequence ID" value="MBB5039340.1"/>
    <property type="molecule type" value="Genomic_DNA"/>
</dbReference>
<sequence>MVRLPHFSRRLLALLSLLGLLGVGLWSGPSLTSRLSHVLQTVLPPDAEFNSQEVLSPLPEEGRQSSPGLPISAAGPRDKNTSEPQEVARLARQRAGKDLRAGRSFAMNEHGQLARFRLALDELYDATAPVHQRLRKIATQSSVGQLLSFAQNEAERQGRWPGLVIYPEDRPADAAHRRVLTEQVLVKAADVKAAEKLANSQGLKITKRPEYAKQHFIADAADPLAAVDAIAALDGTLPLVEPLLMRQRMRRVLLDDPYLRDQWHLKNTGQSGGKVGVDIGIEGVWDSFQGQGIRIAIVDDGLQLTHPDLAENVDPAPNHYDWNEGDLDPNPNTSVDFHGTAVGGVVAARGNNNLGVSGVAPQATLVGFRLIAGLVTDETEAESATRGASYIEVKNNSWGLSGSPSDLVNSGSLMAEAMAYAATTGRSGRGTVSVWASGNGRHLGLQGNKDPYSNNMHTIAVGAVTHKGVLTFYSETGSHLCVVAPSAETKGGIVTTDITGISGYNTGSLKNLSEVNYTNDFNGTSAATPVVSGVVALMLQANPYLNWRDVKEILLRSSTQIQPKDKGWLQRPNRDVWEQGFAPIKHHHFYGGGMIHAPSAVAMAQAWPGLGTMISIERTQTPELPIEGQKIAPLGGTSIIIPLPEETKAKTKATRVNVDFSGEAPLRVENVTVKLSATHSRRGDLTLQLVSPSGTVSTLASYSKLDIGANYSEWTFSSVRHWGESSRGIWSLVASEPEDDVDGELGAVTITLHGISYPGIELTSRPTSQIVAEGSALALEGATTTYGKTEQQWLKADKPISGQNSGTLSLNPVQLSDAGIYSYTAENLTTSIEVPVVIGVVRRTLSPQHLLPGKTATFKVTAAGPALRYQWFIGSLALRDDGRITGSRTPTLTIRRVQTTDAEDYYCRISMGDFSPLDTLRGRLSIMKPPTLEDFVPPETGIVSAYLDLPILADNGATSYRVTGLPPGVKLDARNGRLIGRPAVAGTYRITIIASNAAGASPPMSFDWVVEDLPTGLIGTYRGLVEPNDLYNNGYGGSLVVNIGKTGAFTGTLIQGKARTPLKGWLDTYPGETFATVNLSLPRPGSAPPLEFTFTVDSGRLDGSVGHSEEEYTALWAQREWTALPEEMSSLTGTYHLPLITQQTTLNYPQGSGYLALSLTQRGRMSYVGRLADGTTLSGGGTGTSTGLLPIHHLLYSSTGSVQGTLALVKGLSRFEAQLEWVKSQQASGTRNYGTGFPRHPLNGLGSRYTPPVAGGLLLDLPMNSINAQLDFSKGGLYTDFTQYFTLASGNIAQFPTGANNPHQLKMTLNAKTGLVTGSGTKIDIDPLNPGLNRQRPGTFSGLIIPHLNRAEGYFLLPGSSAPESPIYSGHFVLRSASN</sequence>
<keyword evidence="4 8" id="KW-0378">Hydrolase</keyword>
<dbReference type="Proteomes" id="UP000534294">
    <property type="component" value="Unassembled WGS sequence"/>
</dbReference>
<dbReference type="InterPro" id="IPR036852">
    <property type="entry name" value="Peptidase_S8/S53_dom_sf"/>
</dbReference>
<dbReference type="GO" id="GO:0016020">
    <property type="term" value="C:membrane"/>
    <property type="evidence" value="ECO:0007669"/>
    <property type="project" value="InterPro"/>
</dbReference>
<evidence type="ECO:0000256" key="7">
    <source>
        <dbReference type="PIRSR" id="PIRSR615500-1"/>
    </source>
</evidence>
<evidence type="ECO:0000256" key="3">
    <source>
        <dbReference type="ARBA" id="ARBA00022729"/>
    </source>
</evidence>
<dbReference type="SUPFAM" id="SSF49313">
    <property type="entry name" value="Cadherin-like"/>
    <property type="match status" value="1"/>
</dbReference>
<dbReference type="SUPFAM" id="SSF52743">
    <property type="entry name" value="Subtilisin-like"/>
    <property type="match status" value="1"/>
</dbReference>